<sequence length="371" mass="41117">MIQRYSLLMILLLFISASPGIIVISDSGQDDLQGDQNDTLSNNDLVCIGILVMQSGFIKDIGDEYIRAFQMVQEEFPDVTIEPIIMDGGSEPSVSVSSWETMKESHPDIPVVITVSSWTTNVVYPDAADTGIVHLALGSAAINRSHTSDRLIRFTPGVQQELPLLVSYLEGFERIAIIGGENDYSREYYIALHEALPDSIVLDSRYDQNNVATTLNITSINEAHPDVILLLSESEGGEVIKLLRTNNILSPIIGTRVIERNTLTEIDETEGLIFTTPQLNESHPFFTRFYEKYGEMPTFYGAEGYDALTTLFSAITECGNSSECIANWYQNRTYDGALGFVQIDDHGVATYPIGFKIVKDGEIEDYIPSSL</sequence>
<dbReference type="AlphaFoldDB" id="Q2FQG3"/>
<feature type="domain" description="Leucine-binding protein" evidence="2">
    <location>
        <begin position="48"/>
        <end position="346"/>
    </location>
</feature>
<keyword evidence="4" id="KW-1185">Reference proteome</keyword>
<dbReference type="PANTHER" id="PTHR30483">
    <property type="entry name" value="LEUCINE-SPECIFIC-BINDING PROTEIN"/>
    <property type="match status" value="1"/>
</dbReference>
<dbReference type="RefSeq" id="WP_011447730.1">
    <property type="nucleotide sequence ID" value="NC_007796.1"/>
</dbReference>
<dbReference type="EMBL" id="CP000254">
    <property type="protein sequence ID" value="ABD40447.1"/>
    <property type="molecule type" value="Genomic_DNA"/>
</dbReference>
<dbReference type="eggNOG" id="arCOG01021">
    <property type="taxonomic scope" value="Archaea"/>
</dbReference>
<dbReference type="InParanoid" id="Q2FQG3"/>
<dbReference type="Pfam" id="PF13458">
    <property type="entry name" value="Peripla_BP_6"/>
    <property type="match status" value="1"/>
</dbReference>
<dbReference type="HOGENOM" id="CLU_063389_0_0_2"/>
<evidence type="ECO:0000256" key="1">
    <source>
        <dbReference type="ARBA" id="ARBA00022729"/>
    </source>
</evidence>
<dbReference type="InterPro" id="IPR028081">
    <property type="entry name" value="Leu-bd"/>
</dbReference>
<dbReference type="Gene3D" id="3.40.50.2300">
    <property type="match status" value="2"/>
</dbReference>
<dbReference type="EnsemblBacteria" id="ABD40447">
    <property type="protein sequence ID" value="ABD40447"/>
    <property type="gene ID" value="Mhun_0694"/>
</dbReference>
<dbReference type="GeneID" id="3925084"/>
<dbReference type="SUPFAM" id="SSF53822">
    <property type="entry name" value="Periplasmic binding protein-like I"/>
    <property type="match status" value="1"/>
</dbReference>
<dbReference type="PANTHER" id="PTHR30483:SF6">
    <property type="entry name" value="PERIPLASMIC BINDING PROTEIN OF ABC TRANSPORTER FOR NATURAL AMINO ACIDS"/>
    <property type="match status" value="1"/>
</dbReference>
<dbReference type="InterPro" id="IPR028082">
    <property type="entry name" value="Peripla_BP_I"/>
</dbReference>
<accession>Q2FQG3</accession>
<protein>
    <submittedName>
        <fullName evidence="3">Amino acid/amide ABC transporter substrate-binding protein, HAAT family</fullName>
    </submittedName>
</protein>
<organism evidence="3 4">
    <name type="scientific">Methanospirillum hungatei JF-1 (strain ATCC 27890 / DSM 864 / NBRC 100397 / JF-1)</name>
    <dbReference type="NCBI Taxonomy" id="323259"/>
    <lineage>
        <taxon>Archaea</taxon>
        <taxon>Methanobacteriati</taxon>
        <taxon>Methanobacteriota</taxon>
        <taxon>Stenosarchaea group</taxon>
        <taxon>Methanomicrobia</taxon>
        <taxon>Methanomicrobiales</taxon>
        <taxon>Methanospirillaceae</taxon>
        <taxon>Methanospirillum</taxon>
    </lineage>
</organism>
<dbReference type="InterPro" id="IPR051010">
    <property type="entry name" value="BCAA_transport"/>
</dbReference>
<dbReference type="CDD" id="cd06268">
    <property type="entry name" value="PBP1_ABC_transporter_LIVBP-like"/>
    <property type="match status" value="1"/>
</dbReference>
<evidence type="ECO:0000313" key="4">
    <source>
        <dbReference type="Proteomes" id="UP000001941"/>
    </source>
</evidence>
<evidence type="ECO:0000259" key="2">
    <source>
        <dbReference type="Pfam" id="PF13458"/>
    </source>
</evidence>
<evidence type="ECO:0000313" key="3">
    <source>
        <dbReference type="EMBL" id="ABD40447.1"/>
    </source>
</evidence>
<gene>
    <name evidence="3" type="ordered locus">Mhun_0694</name>
</gene>
<keyword evidence="1" id="KW-0732">Signal</keyword>
<proteinExistence type="predicted"/>
<dbReference type="STRING" id="323259.Mhun_0694"/>
<dbReference type="Proteomes" id="UP000001941">
    <property type="component" value="Chromosome"/>
</dbReference>
<reference evidence="4" key="1">
    <citation type="journal article" date="2016" name="Stand. Genomic Sci.">
        <title>Complete genome sequence of Methanospirillum hungatei type strain JF1.</title>
        <authorList>
            <person name="Gunsalus R.P."/>
            <person name="Cook L.E."/>
            <person name="Crable B."/>
            <person name="Rohlin L."/>
            <person name="McDonald E."/>
            <person name="Mouttaki H."/>
            <person name="Sieber J.R."/>
            <person name="Poweleit N."/>
            <person name="Zhou H."/>
            <person name="Lapidus A.L."/>
            <person name="Daligault H.E."/>
            <person name="Land M."/>
            <person name="Gilna P."/>
            <person name="Ivanova N."/>
            <person name="Kyrpides N."/>
            <person name="Culley D.E."/>
            <person name="McInerney M.J."/>
        </authorList>
    </citation>
    <scope>NUCLEOTIDE SEQUENCE [LARGE SCALE GENOMIC DNA]</scope>
    <source>
        <strain evidence="4">ATCC 27890 / DSM 864 / NBRC 100397 / JF-1</strain>
    </source>
</reference>
<dbReference type="KEGG" id="mhu:Mhun_0694"/>
<name>Q2FQG3_METHJ</name>